<proteinExistence type="predicted"/>
<sequence>MIEYSAFERQGSSIGATDKRVLISTEGVTIPAYGDDPDSANAPTERDQSVVGGTAHEIVRVDPLDPGGTVVMWTAQVTF</sequence>
<dbReference type="EMBL" id="JAOCZP010000005">
    <property type="protein sequence ID" value="MCT7376811.1"/>
    <property type="molecule type" value="Genomic_DNA"/>
</dbReference>
<organism evidence="2 3">
    <name type="scientific">Chelativorans salis</name>
    <dbReference type="NCBI Taxonomy" id="2978478"/>
    <lineage>
        <taxon>Bacteria</taxon>
        <taxon>Pseudomonadati</taxon>
        <taxon>Pseudomonadota</taxon>
        <taxon>Alphaproteobacteria</taxon>
        <taxon>Hyphomicrobiales</taxon>
        <taxon>Phyllobacteriaceae</taxon>
        <taxon>Chelativorans</taxon>
    </lineage>
</organism>
<gene>
    <name evidence="2" type="ORF">N5A92_17405</name>
</gene>
<evidence type="ECO:0000313" key="2">
    <source>
        <dbReference type="EMBL" id="MCT7376811.1"/>
    </source>
</evidence>
<accession>A0ABT2LQI6</accession>
<reference evidence="2 3" key="1">
    <citation type="submission" date="2022-09" db="EMBL/GenBank/DDBJ databases">
        <title>Chelativorans salina sp. nov., a novel slightly halophilic bacterium isolated from a saline lake sediment enrichment.</title>
        <authorList>
            <person name="Gao L."/>
            <person name="Fang B.-Z."/>
            <person name="Li W.-J."/>
        </authorList>
    </citation>
    <scope>NUCLEOTIDE SEQUENCE [LARGE SCALE GENOMIC DNA]</scope>
    <source>
        <strain evidence="2 3">EGI FJ00035</strain>
    </source>
</reference>
<dbReference type="RefSeq" id="WP_260905017.1">
    <property type="nucleotide sequence ID" value="NZ_JAOCZP010000005.1"/>
</dbReference>
<protein>
    <submittedName>
        <fullName evidence="2">Uncharacterized protein</fullName>
    </submittedName>
</protein>
<dbReference type="Proteomes" id="UP001320831">
    <property type="component" value="Unassembled WGS sequence"/>
</dbReference>
<name>A0ABT2LQI6_9HYPH</name>
<evidence type="ECO:0000256" key="1">
    <source>
        <dbReference type="SAM" id="MobiDB-lite"/>
    </source>
</evidence>
<keyword evidence="3" id="KW-1185">Reference proteome</keyword>
<feature type="region of interest" description="Disordered" evidence="1">
    <location>
        <begin position="30"/>
        <end position="50"/>
    </location>
</feature>
<comment type="caution">
    <text evidence="2">The sequence shown here is derived from an EMBL/GenBank/DDBJ whole genome shotgun (WGS) entry which is preliminary data.</text>
</comment>
<evidence type="ECO:0000313" key="3">
    <source>
        <dbReference type="Proteomes" id="UP001320831"/>
    </source>
</evidence>